<feature type="compositionally biased region" description="Acidic residues" evidence="1">
    <location>
        <begin position="484"/>
        <end position="511"/>
    </location>
</feature>
<evidence type="ECO:0008006" key="5">
    <source>
        <dbReference type="Google" id="ProtNLM"/>
    </source>
</evidence>
<evidence type="ECO:0000256" key="1">
    <source>
        <dbReference type="SAM" id="MobiDB-lite"/>
    </source>
</evidence>
<feature type="transmembrane region" description="Helical" evidence="2">
    <location>
        <begin position="12"/>
        <end position="30"/>
    </location>
</feature>
<dbReference type="InterPro" id="IPR011990">
    <property type="entry name" value="TPR-like_helical_dom_sf"/>
</dbReference>
<evidence type="ECO:0000256" key="2">
    <source>
        <dbReference type="SAM" id="Phobius"/>
    </source>
</evidence>
<gene>
    <name evidence="3" type="ORF">J4032_31600</name>
</gene>
<keyword evidence="4" id="KW-1185">Reference proteome</keyword>
<dbReference type="RefSeq" id="WP_242337082.1">
    <property type="nucleotide sequence ID" value="NZ_CP071872.1"/>
</dbReference>
<feature type="region of interest" description="Disordered" evidence="1">
    <location>
        <begin position="449"/>
        <end position="570"/>
    </location>
</feature>
<dbReference type="PANTHER" id="PTHR12558:SF33">
    <property type="entry name" value="BLL7664 PROTEIN"/>
    <property type="match status" value="1"/>
</dbReference>
<feature type="compositionally biased region" description="Pro residues" evidence="1">
    <location>
        <begin position="472"/>
        <end position="482"/>
    </location>
</feature>
<proteinExistence type="predicted"/>
<dbReference type="InterPro" id="IPR019734">
    <property type="entry name" value="TPR_rpt"/>
</dbReference>
<dbReference type="SMART" id="SM00028">
    <property type="entry name" value="TPR"/>
    <property type="match status" value="4"/>
</dbReference>
<dbReference type="Gene3D" id="1.25.40.10">
    <property type="entry name" value="Tetratricopeptide repeat domain"/>
    <property type="match status" value="3"/>
</dbReference>
<keyword evidence="2" id="KW-0812">Transmembrane</keyword>
<feature type="compositionally biased region" description="Basic and acidic residues" evidence="1">
    <location>
        <begin position="512"/>
        <end position="549"/>
    </location>
</feature>
<sequence>MKTRYAPNIRNAAIGTVVAGGLVAGFLLFGPGAEGPPPDSGPAAQAMLTAGTGAPVSVGELSVLIEDRERWLRSHSDDDESWAVLGSAYVERGAARAEWAYFPKAESALKRSLAVRSGAKGNTAAELGMAALANARHDYTAAKRWGERVRARSPRQWAAYALLIDTYNGLGDLKSAHKALAKLEQLRPGVASALGRAALADRDRGRREDAATKAYEAMTRAGSPAEKAFTQYRLGELAWERGEPAEALAHYDAALRIDAGHHRSRAGRARALAGLGRTDEALSDYEAAVKAVPLPQYALEAGELYESLGIDGDARTHYDLMRREAAQARRNGVSEELVLARYEADHGGARSAVRRLEQEWRRGHRSVYVADALGWALHRAGRSAEGLKYAKAATHPGMRNALFVYHLGEIERARDMTGAARRHLAEALRINPKFSPLLAPKAAKILAELGEPPAGGPEDIWGEAEPWDLEGTPPPLETPLPSPSDDDEEEEEEEEYAEDAEDAEEERDEEGGEPRPDASDARGSERRGSERRGSERRASDEPGRSEASDVPHASKASEGSQAPEASPSER</sequence>
<reference evidence="3 4" key="1">
    <citation type="submission" date="2021-03" db="EMBL/GenBank/DDBJ databases">
        <title>Complete genome of Streptomyces formicae strain 1H-GS9 (DSM 100524).</title>
        <authorList>
            <person name="Atanasov K.E."/>
            <person name="Altabella T."/>
            <person name="Ferrer A."/>
        </authorList>
    </citation>
    <scope>NUCLEOTIDE SEQUENCE [LARGE SCALE GENOMIC DNA]</scope>
    <source>
        <strain evidence="3 4">1H-GS9</strain>
    </source>
</reference>
<keyword evidence="2" id="KW-1133">Transmembrane helix</keyword>
<evidence type="ECO:0000313" key="4">
    <source>
        <dbReference type="Proteomes" id="UP000828924"/>
    </source>
</evidence>
<organism evidence="3 4">
    <name type="scientific">Streptomyces formicae</name>
    <dbReference type="NCBI Taxonomy" id="1616117"/>
    <lineage>
        <taxon>Bacteria</taxon>
        <taxon>Bacillati</taxon>
        <taxon>Actinomycetota</taxon>
        <taxon>Actinomycetes</taxon>
        <taxon>Kitasatosporales</taxon>
        <taxon>Streptomycetaceae</taxon>
        <taxon>Streptomyces</taxon>
    </lineage>
</organism>
<dbReference type="EMBL" id="CP071872">
    <property type="protein sequence ID" value="UNM15404.1"/>
    <property type="molecule type" value="Genomic_DNA"/>
</dbReference>
<evidence type="ECO:0000313" key="3">
    <source>
        <dbReference type="EMBL" id="UNM15404.1"/>
    </source>
</evidence>
<keyword evidence="2" id="KW-0472">Membrane</keyword>
<dbReference type="Proteomes" id="UP000828924">
    <property type="component" value="Chromosome"/>
</dbReference>
<accession>A0ABY3WRY3</accession>
<dbReference type="PANTHER" id="PTHR12558">
    <property type="entry name" value="CELL DIVISION CYCLE 16,23,27"/>
    <property type="match status" value="1"/>
</dbReference>
<name>A0ABY3WRY3_9ACTN</name>
<dbReference type="SUPFAM" id="SSF48452">
    <property type="entry name" value="TPR-like"/>
    <property type="match status" value="2"/>
</dbReference>
<protein>
    <recommendedName>
        <fullName evidence="5">Tetratricopeptide repeat protein</fullName>
    </recommendedName>
</protein>